<dbReference type="GO" id="GO:0005743">
    <property type="term" value="C:mitochondrial inner membrane"/>
    <property type="evidence" value="ECO:0007669"/>
    <property type="project" value="UniProtKB-SubCell"/>
</dbReference>
<dbReference type="PANTHER" id="PTHR31107">
    <property type="entry name" value="APOPTOGENIC PROTEIN 1, MITOCHONDRIAL"/>
    <property type="match status" value="1"/>
</dbReference>
<evidence type="ECO:0000256" key="1">
    <source>
        <dbReference type="ARBA" id="ARBA00004443"/>
    </source>
</evidence>
<sequence>MAMMRCGGRGLGRTMERLYTTRSGDEGRRSWRSGMRGEKEEGGDMVGPRCERSNLRPVRYGERYWRRRMETTTRDGRGHPYSLQEFGASPVTMPPPLVALKARLDLQNLHWSLLRSRADKLNQTFWESQSQRFEQQENALINTYPSSESDLPNQELLLGSLDQFYARWLIEQRHAFTAYNRSWWGLQPALLKADWLAHIRNLKWKLACWRYAFHS</sequence>
<dbReference type="VEuPathDB" id="FungiDB:VP01_2303g1"/>
<dbReference type="EMBL" id="LAVV01007174">
    <property type="protein sequence ID" value="KNZ56843.1"/>
    <property type="molecule type" value="Genomic_DNA"/>
</dbReference>
<name>A0A0L6V7X3_9BASI</name>
<evidence type="ECO:0000256" key="4">
    <source>
        <dbReference type="ARBA" id="ARBA00022946"/>
    </source>
</evidence>
<gene>
    <name evidence="8" type="ORF">VP01_2303g1</name>
</gene>
<evidence type="ECO:0000256" key="6">
    <source>
        <dbReference type="ARBA" id="ARBA00023136"/>
    </source>
</evidence>
<dbReference type="AlphaFoldDB" id="A0A0L6V7X3"/>
<feature type="compositionally biased region" description="Basic and acidic residues" evidence="7">
    <location>
        <begin position="23"/>
        <end position="42"/>
    </location>
</feature>
<reference evidence="8 9" key="1">
    <citation type="submission" date="2015-08" db="EMBL/GenBank/DDBJ databases">
        <title>Next Generation Sequencing and Analysis of the Genome of Puccinia sorghi L Schw, the Causal Agent of Maize Common Rust.</title>
        <authorList>
            <person name="Rochi L."/>
            <person name="Burguener G."/>
            <person name="Darino M."/>
            <person name="Turjanski A."/>
            <person name="Kreff E."/>
            <person name="Dieguez M.J."/>
            <person name="Sacco F."/>
        </authorList>
    </citation>
    <scope>NUCLEOTIDE SEQUENCE [LARGE SCALE GENOMIC DNA]</scope>
    <source>
        <strain evidence="8 9">RO10H11247</strain>
    </source>
</reference>
<evidence type="ECO:0000256" key="5">
    <source>
        <dbReference type="ARBA" id="ARBA00023128"/>
    </source>
</evidence>
<dbReference type="InterPro" id="IPR018796">
    <property type="entry name" value="COA8"/>
</dbReference>
<evidence type="ECO:0000256" key="2">
    <source>
        <dbReference type="ARBA" id="ARBA00005453"/>
    </source>
</evidence>
<evidence type="ECO:0000256" key="7">
    <source>
        <dbReference type="SAM" id="MobiDB-lite"/>
    </source>
</evidence>
<dbReference type="Proteomes" id="UP000037035">
    <property type="component" value="Unassembled WGS sequence"/>
</dbReference>
<organism evidence="8 9">
    <name type="scientific">Puccinia sorghi</name>
    <dbReference type="NCBI Taxonomy" id="27349"/>
    <lineage>
        <taxon>Eukaryota</taxon>
        <taxon>Fungi</taxon>
        <taxon>Dikarya</taxon>
        <taxon>Basidiomycota</taxon>
        <taxon>Pucciniomycotina</taxon>
        <taxon>Pucciniomycetes</taxon>
        <taxon>Pucciniales</taxon>
        <taxon>Pucciniaceae</taxon>
        <taxon>Puccinia</taxon>
    </lineage>
</organism>
<dbReference type="PANTHER" id="PTHR31107:SF2">
    <property type="entry name" value="CYTOCHROME C OXIDASE ASSEMBLY FACTOR 8"/>
    <property type="match status" value="1"/>
</dbReference>
<evidence type="ECO:0000256" key="3">
    <source>
        <dbReference type="ARBA" id="ARBA00022792"/>
    </source>
</evidence>
<keyword evidence="9" id="KW-1185">Reference proteome</keyword>
<keyword evidence="4" id="KW-0809">Transit peptide</keyword>
<keyword evidence="5" id="KW-0496">Mitochondrion</keyword>
<proteinExistence type="inferred from homology"/>
<evidence type="ECO:0000313" key="9">
    <source>
        <dbReference type="Proteomes" id="UP000037035"/>
    </source>
</evidence>
<comment type="caution">
    <text evidence="8">The sequence shown here is derived from an EMBL/GenBank/DDBJ whole genome shotgun (WGS) entry which is preliminary data.</text>
</comment>
<comment type="similarity">
    <text evidence="2">Belongs to the COA8 family.</text>
</comment>
<dbReference type="GO" id="GO:0097193">
    <property type="term" value="P:intrinsic apoptotic signaling pathway"/>
    <property type="evidence" value="ECO:0007669"/>
    <property type="project" value="InterPro"/>
</dbReference>
<evidence type="ECO:0000313" key="8">
    <source>
        <dbReference type="EMBL" id="KNZ56843.1"/>
    </source>
</evidence>
<dbReference type="Pfam" id="PF10231">
    <property type="entry name" value="COA8"/>
    <property type="match status" value="1"/>
</dbReference>
<protein>
    <submittedName>
        <fullName evidence="8">Uncharacterized protein</fullName>
    </submittedName>
</protein>
<dbReference type="OrthoDB" id="6246201at2759"/>
<feature type="region of interest" description="Disordered" evidence="7">
    <location>
        <begin position="22"/>
        <end position="49"/>
    </location>
</feature>
<comment type="subcellular location">
    <subcellularLocation>
        <location evidence="1">Mitochondrion inner membrane</location>
        <topology evidence="1">Peripheral membrane protein</topology>
        <orientation evidence="1">Matrix side</orientation>
    </subcellularLocation>
</comment>
<keyword evidence="3" id="KW-0999">Mitochondrion inner membrane</keyword>
<keyword evidence="6" id="KW-0472">Membrane</keyword>
<accession>A0A0L6V7X3</accession>